<feature type="signal peptide" evidence="1">
    <location>
        <begin position="1"/>
        <end position="18"/>
    </location>
</feature>
<protein>
    <submittedName>
        <fullName evidence="2">Putative conserved secreted protein</fullName>
    </submittedName>
</protein>
<keyword evidence="1" id="KW-0732">Signal</keyword>
<reference evidence="2" key="1">
    <citation type="submission" date="2020-03" db="EMBL/GenBank/DDBJ databases">
        <title>A transcriptome and proteome of the tick Rhipicephalus microplus shaped by the genetic composition of its hosts and developmental stage.</title>
        <authorList>
            <person name="Garcia G.R."/>
            <person name="Ribeiro J.M.C."/>
            <person name="Maruyama S.R."/>
            <person name="Gardinasse L.G."/>
            <person name="Nelson K."/>
            <person name="Ferreira B.R."/>
            <person name="Andrade T.G."/>
            <person name="Santos I.K.F.M."/>
        </authorList>
    </citation>
    <scope>NUCLEOTIDE SEQUENCE</scope>
    <source>
        <strain evidence="2">NSGR</strain>
        <tissue evidence="2">Salivary glands</tissue>
    </source>
</reference>
<feature type="chain" id="PRO_5026299201" evidence="1">
    <location>
        <begin position="19"/>
        <end position="251"/>
    </location>
</feature>
<evidence type="ECO:0000313" key="2">
    <source>
        <dbReference type="EMBL" id="NIE45286.1"/>
    </source>
</evidence>
<dbReference type="AlphaFoldDB" id="A0A6G5A516"/>
<dbReference type="VEuPathDB" id="VectorBase:LOC119165768"/>
<dbReference type="OrthoDB" id="10366569at2759"/>
<organism evidence="2">
    <name type="scientific">Rhipicephalus microplus</name>
    <name type="common">Cattle tick</name>
    <name type="synonym">Boophilus microplus</name>
    <dbReference type="NCBI Taxonomy" id="6941"/>
    <lineage>
        <taxon>Eukaryota</taxon>
        <taxon>Metazoa</taxon>
        <taxon>Ecdysozoa</taxon>
        <taxon>Arthropoda</taxon>
        <taxon>Chelicerata</taxon>
        <taxon>Arachnida</taxon>
        <taxon>Acari</taxon>
        <taxon>Parasitiformes</taxon>
        <taxon>Ixodida</taxon>
        <taxon>Ixodoidea</taxon>
        <taxon>Ixodidae</taxon>
        <taxon>Rhipicephalinae</taxon>
        <taxon>Rhipicephalus</taxon>
        <taxon>Boophilus</taxon>
    </lineage>
</organism>
<sequence length="251" mass="28100">MNPAVLLFCIAYIASTHAFNHNGQYSQWLQEKDEQGGEHPQYSDYEWSLPEIGQGVSVTAKVFYDSTLKSTASSQNEVTEDENEPTLEDFKKLFKEVEDFFHTLSIMIKIEVVSVHQIDSLGVENKPGSLEANVTLEKLKGHVATEQDGNNTINYLFTRKPLFVKATGEEPNDHYTYYGTFKTFCSTMKSAVVVHHEGMNNSTNAIGATAWIFGLTGFDAVELDFFTMLWVFQRCPKSSCPAHCTPGCPAK</sequence>
<accession>A0A6G5A516</accession>
<proteinExistence type="predicted"/>
<evidence type="ECO:0000256" key="1">
    <source>
        <dbReference type="SAM" id="SignalP"/>
    </source>
</evidence>
<name>A0A6G5A516_RHIMP</name>
<dbReference type="EMBL" id="GIKN01003013">
    <property type="protein sequence ID" value="NIE45286.1"/>
    <property type="molecule type" value="Transcribed_RNA"/>
</dbReference>